<dbReference type="Proteomes" id="UP001231941">
    <property type="component" value="Unassembled WGS sequence"/>
</dbReference>
<dbReference type="EMBL" id="JAVAMP010000002">
    <property type="protein sequence ID" value="MDP5273700.1"/>
    <property type="molecule type" value="Genomic_DNA"/>
</dbReference>
<sequence>MGLTCTNKEEMINMLDYALWFENMNYNKYADLIGFIDLLDKNGQVNINDKYSFKLIVSEKK</sequence>
<evidence type="ECO:0000313" key="2">
    <source>
        <dbReference type="Proteomes" id="UP001231941"/>
    </source>
</evidence>
<comment type="caution">
    <text evidence="1">The sequence shown here is derived from an EMBL/GenBank/DDBJ whole genome shotgun (WGS) entry which is preliminary data.</text>
</comment>
<organism evidence="1 2">
    <name type="scientific">Chengkuizengella axinellae</name>
    <dbReference type="NCBI Taxonomy" id="3064388"/>
    <lineage>
        <taxon>Bacteria</taxon>
        <taxon>Bacillati</taxon>
        <taxon>Bacillota</taxon>
        <taxon>Bacilli</taxon>
        <taxon>Bacillales</taxon>
        <taxon>Paenibacillaceae</taxon>
        <taxon>Chengkuizengella</taxon>
    </lineage>
</organism>
<name>A0ABT9IWG6_9BACL</name>
<protein>
    <submittedName>
        <fullName evidence="1">Uncharacterized protein</fullName>
    </submittedName>
</protein>
<evidence type="ECO:0000313" key="1">
    <source>
        <dbReference type="EMBL" id="MDP5273700.1"/>
    </source>
</evidence>
<accession>A0ABT9IWG6</accession>
<reference evidence="1 2" key="1">
    <citation type="submission" date="2023-08" db="EMBL/GenBank/DDBJ databases">
        <authorList>
            <person name="Park J.-S."/>
        </authorList>
    </citation>
    <scope>NUCLEOTIDE SEQUENCE [LARGE SCALE GENOMIC DNA]</scope>
    <source>
        <strain evidence="1 2">2205SS18-9</strain>
    </source>
</reference>
<dbReference type="RefSeq" id="WP_305991007.1">
    <property type="nucleotide sequence ID" value="NZ_JAVAMP010000002.1"/>
</dbReference>
<proteinExistence type="predicted"/>
<gene>
    <name evidence="1" type="ORF">Q5Y73_06265</name>
</gene>
<keyword evidence="2" id="KW-1185">Reference proteome</keyword>